<dbReference type="Gene3D" id="2.160.10.10">
    <property type="entry name" value="Hexapeptide repeat proteins"/>
    <property type="match status" value="1"/>
</dbReference>
<evidence type="ECO:0000313" key="2">
    <source>
        <dbReference type="Proteomes" id="UP001596174"/>
    </source>
</evidence>
<dbReference type="Pfam" id="PF00132">
    <property type="entry name" value="Hexapep"/>
    <property type="match status" value="1"/>
</dbReference>
<comment type="caution">
    <text evidence="1">The sequence shown here is derived from an EMBL/GenBank/DDBJ whole genome shotgun (WGS) entry which is preliminary data.</text>
</comment>
<accession>A0ABW1G2K5</accession>
<evidence type="ECO:0000313" key="1">
    <source>
        <dbReference type="EMBL" id="MFC5908185.1"/>
    </source>
</evidence>
<gene>
    <name evidence="1" type="ORF">ACFP3V_13290</name>
</gene>
<keyword evidence="2" id="KW-1185">Reference proteome</keyword>
<dbReference type="PANTHER" id="PTHR13061:SF29">
    <property type="entry name" value="GAMMA CARBONIC ANHYDRASE-LIKE 1, MITOCHONDRIAL-RELATED"/>
    <property type="match status" value="1"/>
</dbReference>
<dbReference type="CDD" id="cd04645">
    <property type="entry name" value="LbH_gamma_CA_like"/>
    <property type="match status" value="1"/>
</dbReference>
<dbReference type="InterPro" id="IPR050484">
    <property type="entry name" value="Transf_Hexapept/Carb_Anhydrase"/>
</dbReference>
<name>A0ABW1G2K5_9ACTN</name>
<sequence>MTDTPFTLDLGGRRPDVDPTAWLAPGSTVVGEVALGPESSVWYGAVLRGDMGPIAIGRGSNIQDGCVVHTDPGFPVSVGSGVSVGHRAVLHGCTVEDDALIGMGAVVLNGAVIGRGSLVAAGAVVTQGKMIPPHSLVAGVPANVVRELTEEERAGIRLNGDAYRDLAVTHRQAVEKA</sequence>
<dbReference type="SUPFAM" id="SSF51161">
    <property type="entry name" value="Trimeric LpxA-like enzymes"/>
    <property type="match status" value="1"/>
</dbReference>
<dbReference type="RefSeq" id="WP_380583188.1">
    <property type="nucleotide sequence ID" value="NZ_JBHSQJ010000050.1"/>
</dbReference>
<organism evidence="1 2">
    <name type="scientific">Streptacidiphilus monticola</name>
    <dbReference type="NCBI Taxonomy" id="2161674"/>
    <lineage>
        <taxon>Bacteria</taxon>
        <taxon>Bacillati</taxon>
        <taxon>Actinomycetota</taxon>
        <taxon>Actinomycetes</taxon>
        <taxon>Kitasatosporales</taxon>
        <taxon>Streptomycetaceae</taxon>
        <taxon>Streptacidiphilus</taxon>
    </lineage>
</organism>
<dbReference type="Proteomes" id="UP001596174">
    <property type="component" value="Unassembled WGS sequence"/>
</dbReference>
<protein>
    <submittedName>
        <fullName evidence="1">Gamma carbonic anhydrase family protein</fullName>
    </submittedName>
</protein>
<dbReference type="InterPro" id="IPR001451">
    <property type="entry name" value="Hexapep"/>
</dbReference>
<reference evidence="2" key="1">
    <citation type="journal article" date="2019" name="Int. J. Syst. Evol. Microbiol.">
        <title>The Global Catalogue of Microorganisms (GCM) 10K type strain sequencing project: providing services to taxonomists for standard genome sequencing and annotation.</title>
        <authorList>
            <consortium name="The Broad Institute Genomics Platform"/>
            <consortium name="The Broad Institute Genome Sequencing Center for Infectious Disease"/>
            <person name="Wu L."/>
            <person name="Ma J."/>
        </authorList>
    </citation>
    <scope>NUCLEOTIDE SEQUENCE [LARGE SCALE GENOMIC DNA]</scope>
    <source>
        <strain evidence="2">JCM 4816</strain>
    </source>
</reference>
<dbReference type="InterPro" id="IPR011004">
    <property type="entry name" value="Trimer_LpxA-like_sf"/>
</dbReference>
<dbReference type="PANTHER" id="PTHR13061">
    <property type="entry name" value="DYNACTIN SUBUNIT P25"/>
    <property type="match status" value="1"/>
</dbReference>
<proteinExistence type="predicted"/>
<dbReference type="InterPro" id="IPR047324">
    <property type="entry name" value="LbH_gamma_CA-like"/>
</dbReference>
<dbReference type="EMBL" id="JBHSQJ010000050">
    <property type="protein sequence ID" value="MFC5908185.1"/>
    <property type="molecule type" value="Genomic_DNA"/>
</dbReference>